<protein>
    <submittedName>
        <fullName evidence="2">Uncharacterized protein</fullName>
    </submittedName>
</protein>
<dbReference type="EMBL" id="JBHTHX010000022">
    <property type="protein sequence ID" value="MFD0883286.1"/>
    <property type="molecule type" value="Genomic_DNA"/>
</dbReference>
<proteinExistence type="predicted"/>
<accession>A0ABW3DHC4</accession>
<keyword evidence="3" id="KW-1185">Reference proteome</keyword>
<name>A0ABW3DHC4_9ACTN</name>
<dbReference type="Proteomes" id="UP001597024">
    <property type="component" value="Unassembled WGS sequence"/>
</dbReference>
<evidence type="ECO:0000256" key="1">
    <source>
        <dbReference type="SAM" id="Phobius"/>
    </source>
</evidence>
<evidence type="ECO:0000313" key="2">
    <source>
        <dbReference type="EMBL" id="MFD0883286.1"/>
    </source>
</evidence>
<evidence type="ECO:0000313" key="3">
    <source>
        <dbReference type="Proteomes" id="UP001597024"/>
    </source>
</evidence>
<keyword evidence="1" id="KW-1133">Transmembrane helix</keyword>
<organism evidence="2 3">
    <name type="scientific">Streptosporangium algeriense</name>
    <dbReference type="NCBI Taxonomy" id="1682748"/>
    <lineage>
        <taxon>Bacteria</taxon>
        <taxon>Bacillati</taxon>
        <taxon>Actinomycetota</taxon>
        <taxon>Actinomycetes</taxon>
        <taxon>Streptosporangiales</taxon>
        <taxon>Streptosporangiaceae</taxon>
        <taxon>Streptosporangium</taxon>
    </lineage>
</organism>
<gene>
    <name evidence="2" type="ORF">ACFQ08_01755</name>
</gene>
<feature type="transmembrane region" description="Helical" evidence="1">
    <location>
        <begin position="51"/>
        <end position="76"/>
    </location>
</feature>
<keyword evidence="1" id="KW-0472">Membrane</keyword>
<sequence>MTDDSLNHEPSSARSIVGVVVGFIVRVIGFIISVVVTSVIVSLIQDKGGRGVAVTVTDIIIGIGIVGFIVSIFVAFNITSRASRLRRVSQRTWTATTLALAVWIGGQKRRWWAEDWRAAITESPRPIRYGFGLVVAAARMRLYDLGGLLVKVARWVLTSNQRTWWPLGSLLAFAIVNIYLAEGWGSAVCTLPSIVGFHAGVKWLRRQWGIEVKSKRSTEGPNEE</sequence>
<comment type="caution">
    <text evidence="2">The sequence shown here is derived from an EMBL/GenBank/DDBJ whole genome shotgun (WGS) entry which is preliminary data.</text>
</comment>
<keyword evidence="1" id="KW-0812">Transmembrane</keyword>
<feature type="transmembrane region" description="Helical" evidence="1">
    <location>
        <begin position="16"/>
        <end position="44"/>
    </location>
</feature>
<reference evidence="3" key="1">
    <citation type="journal article" date="2019" name="Int. J. Syst. Evol. Microbiol.">
        <title>The Global Catalogue of Microorganisms (GCM) 10K type strain sequencing project: providing services to taxonomists for standard genome sequencing and annotation.</title>
        <authorList>
            <consortium name="The Broad Institute Genomics Platform"/>
            <consortium name="The Broad Institute Genome Sequencing Center for Infectious Disease"/>
            <person name="Wu L."/>
            <person name="Ma J."/>
        </authorList>
    </citation>
    <scope>NUCLEOTIDE SEQUENCE [LARGE SCALE GENOMIC DNA]</scope>
    <source>
        <strain evidence="3">CCUG 62974</strain>
    </source>
</reference>